<feature type="region of interest" description="Disordered" evidence="3">
    <location>
        <begin position="156"/>
        <end position="455"/>
    </location>
</feature>
<feature type="compositionally biased region" description="Polar residues" evidence="3">
    <location>
        <begin position="129"/>
        <end position="138"/>
    </location>
</feature>
<name>A0A1E4SA40_CYBJN</name>
<evidence type="ECO:0000259" key="4">
    <source>
        <dbReference type="PROSITE" id="PS50002"/>
    </source>
</evidence>
<feature type="compositionally biased region" description="Acidic residues" evidence="3">
    <location>
        <begin position="84"/>
        <end position="96"/>
    </location>
</feature>
<feature type="domain" description="SH3" evidence="4">
    <location>
        <begin position="5"/>
        <end position="69"/>
    </location>
</feature>
<dbReference type="InterPro" id="IPR035552">
    <property type="entry name" value="Mti1_SH3"/>
</dbReference>
<protein>
    <recommendedName>
        <fullName evidence="4">SH3 domain-containing protein</fullName>
    </recommendedName>
</protein>
<keyword evidence="1 2" id="KW-0728">SH3 domain</keyword>
<dbReference type="PANTHER" id="PTHR46026:SF1">
    <property type="entry name" value="RHO-TYPE GUANINE NUCLEOTIDE EXCHANGE FACTOR, ISOFORM F"/>
    <property type="match status" value="1"/>
</dbReference>
<evidence type="ECO:0000256" key="2">
    <source>
        <dbReference type="PROSITE-ProRule" id="PRU00192"/>
    </source>
</evidence>
<feature type="compositionally biased region" description="Basic and acidic residues" evidence="3">
    <location>
        <begin position="170"/>
        <end position="183"/>
    </location>
</feature>
<dbReference type="STRING" id="983966.A0A1E4SA40"/>
<evidence type="ECO:0000313" key="5">
    <source>
        <dbReference type="EMBL" id="ODV76371.1"/>
    </source>
</evidence>
<dbReference type="PROSITE" id="PS50002">
    <property type="entry name" value="SH3"/>
    <property type="match status" value="1"/>
</dbReference>
<dbReference type="GeneID" id="30988536"/>
<dbReference type="PANTHER" id="PTHR46026">
    <property type="entry name" value="RHO-TYPE GUANINE NUCLEOTIDE EXCHANGE FACTOR, ISOFORM F"/>
    <property type="match status" value="1"/>
</dbReference>
<dbReference type="Gene3D" id="2.30.30.40">
    <property type="entry name" value="SH3 Domains"/>
    <property type="match status" value="1"/>
</dbReference>
<dbReference type="SMART" id="SM00326">
    <property type="entry name" value="SH3"/>
    <property type="match status" value="1"/>
</dbReference>
<sequence>MSSQALPFLTKALYAYKSDYEDDLNFEAGQLVKVTGIEDDEWFSGEYTDDNGQVRQGMFPKNFVGEPIEETTSKSPAASSALEVEADQENEEEEPEEKAAPQQGLAAVSRGESESVHHTEESEPKKLQSKATTFSSDSGIPLPTAKIAEQTYAKKSYQGVPSSYVPPPLNKKETRTFTSDLHHSSYVPPPLGLNKPKTETFDVPAPPPVVSSQDEPEEEQGPKLSLKERIALLQKQQAEEAERQAAALRKKAERAEESKKSELARKASIASATSEVRSLGSGVSHARAIEAEDVDSDEFHEAQEDFEEDERDISTEGASHVAEINPAQEITDAQPVSITGGEREQEEEEEEEEAKDEEEEEEEEEEDSEEARRAALRDRMARLAGAGGMYGAGFNPFGGVPSGPRKSATHSKKVKEEKEETYDMPAAIPIMPFATGSAPQLPEALQKSSEKDVEL</sequence>
<dbReference type="CDD" id="cd11887">
    <property type="entry name" value="SH3_Bbc1"/>
    <property type="match status" value="1"/>
</dbReference>
<evidence type="ECO:0000313" key="6">
    <source>
        <dbReference type="Proteomes" id="UP000094389"/>
    </source>
</evidence>
<dbReference type="EMBL" id="KV453925">
    <property type="protein sequence ID" value="ODV76371.1"/>
    <property type="molecule type" value="Genomic_DNA"/>
</dbReference>
<keyword evidence="6" id="KW-1185">Reference proteome</keyword>
<reference evidence="5 6" key="1">
    <citation type="journal article" date="2016" name="Proc. Natl. Acad. Sci. U.S.A.">
        <title>Comparative genomics of biotechnologically important yeasts.</title>
        <authorList>
            <person name="Riley R."/>
            <person name="Haridas S."/>
            <person name="Wolfe K.H."/>
            <person name="Lopes M.R."/>
            <person name="Hittinger C.T."/>
            <person name="Goeker M."/>
            <person name="Salamov A.A."/>
            <person name="Wisecaver J.H."/>
            <person name="Long T.M."/>
            <person name="Calvey C.H."/>
            <person name="Aerts A.L."/>
            <person name="Barry K.W."/>
            <person name="Choi C."/>
            <person name="Clum A."/>
            <person name="Coughlan A.Y."/>
            <person name="Deshpande S."/>
            <person name="Douglass A.P."/>
            <person name="Hanson S.J."/>
            <person name="Klenk H.-P."/>
            <person name="LaButti K.M."/>
            <person name="Lapidus A."/>
            <person name="Lindquist E.A."/>
            <person name="Lipzen A.M."/>
            <person name="Meier-Kolthoff J.P."/>
            <person name="Ohm R.A."/>
            <person name="Otillar R.P."/>
            <person name="Pangilinan J.L."/>
            <person name="Peng Y."/>
            <person name="Rokas A."/>
            <person name="Rosa C.A."/>
            <person name="Scheuner C."/>
            <person name="Sibirny A.A."/>
            <person name="Slot J.C."/>
            <person name="Stielow J.B."/>
            <person name="Sun H."/>
            <person name="Kurtzman C.P."/>
            <person name="Blackwell M."/>
            <person name="Grigoriev I.V."/>
            <person name="Jeffries T.W."/>
        </authorList>
    </citation>
    <scope>NUCLEOTIDE SEQUENCE [LARGE SCALE GENOMIC DNA]</scope>
    <source>
        <strain evidence="6">ATCC 18201 / CBS 1600 / BCRC 20928 / JCM 3617 / NBRC 0987 / NRRL Y-1542</strain>
    </source>
</reference>
<feature type="compositionally biased region" description="Basic and acidic residues" evidence="3">
    <location>
        <begin position="111"/>
        <end position="126"/>
    </location>
</feature>
<proteinExistence type="predicted"/>
<dbReference type="OrthoDB" id="207120at2759"/>
<dbReference type="Proteomes" id="UP000094389">
    <property type="component" value="Unassembled WGS sequence"/>
</dbReference>
<gene>
    <name evidence="5" type="ORF">CYBJADRAFT_165665</name>
</gene>
<dbReference type="SUPFAM" id="SSF50044">
    <property type="entry name" value="SH3-domain"/>
    <property type="match status" value="1"/>
</dbReference>
<dbReference type="OMA" id="CAIRISA"/>
<dbReference type="InterPro" id="IPR036028">
    <property type="entry name" value="SH3-like_dom_sf"/>
</dbReference>
<feature type="compositionally biased region" description="Basic and acidic residues" evidence="3">
    <location>
        <begin position="370"/>
        <end position="381"/>
    </location>
</feature>
<dbReference type="Pfam" id="PF00018">
    <property type="entry name" value="SH3_1"/>
    <property type="match status" value="1"/>
</dbReference>
<accession>A0A1E4SA40</accession>
<dbReference type="InterPro" id="IPR001452">
    <property type="entry name" value="SH3_domain"/>
</dbReference>
<feature type="non-terminal residue" evidence="5">
    <location>
        <position position="455"/>
    </location>
</feature>
<dbReference type="AlphaFoldDB" id="A0A1E4SA40"/>
<feature type="compositionally biased region" description="Acidic residues" evidence="3">
    <location>
        <begin position="344"/>
        <end position="369"/>
    </location>
</feature>
<organism evidence="5 6">
    <name type="scientific">Cyberlindnera jadinii (strain ATCC 18201 / CBS 1600 / BCRC 20928 / JCM 3617 / NBRC 0987 / NRRL Y-1542)</name>
    <name type="common">Torula yeast</name>
    <name type="synonym">Candida utilis</name>
    <dbReference type="NCBI Taxonomy" id="983966"/>
    <lineage>
        <taxon>Eukaryota</taxon>
        <taxon>Fungi</taxon>
        <taxon>Dikarya</taxon>
        <taxon>Ascomycota</taxon>
        <taxon>Saccharomycotina</taxon>
        <taxon>Saccharomycetes</taxon>
        <taxon>Phaffomycetales</taxon>
        <taxon>Phaffomycetaceae</taxon>
        <taxon>Cyberlindnera</taxon>
    </lineage>
</organism>
<dbReference type="RefSeq" id="XP_020073410.1">
    <property type="nucleotide sequence ID" value="XM_020214140.1"/>
</dbReference>
<feature type="region of interest" description="Disordered" evidence="3">
    <location>
        <begin position="42"/>
        <end position="143"/>
    </location>
</feature>
<evidence type="ECO:0000256" key="3">
    <source>
        <dbReference type="SAM" id="MobiDB-lite"/>
    </source>
</evidence>
<evidence type="ECO:0000256" key="1">
    <source>
        <dbReference type="ARBA" id="ARBA00022443"/>
    </source>
</evidence>
<feature type="compositionally biased region" description="Basic and acidic residues" evidence="3">
    <location>
        <begin position="253"/>
        <end position="265"/>
    </location>
</feature>